<name>A0A8H4VN81_9AGAR</name>
<feature type="transmembrane region" description="Helical" evidence="2">
    <location>
        <begin position="116"/>
        <end position="139"/>
    </location>
</feature>
<proteinExistence type="predicted"/>
<feature type="compositionally biased region" description="Gly residues" evidence="1">
    <location>
        <begin position="328"/>
        <end position="337"/>
    </location>
</feature>
<accession>A0A8H4VN81</accession>
<feature type="compositionally biased region" description="Acidic residues" evidence="1">
    <location>
        <begin position="367"/>
        <end position="376"/>
    </location>
</feature>
<dbReference type="EMBL" id="JAACJL010000031">
    <property type="protein sequence ID" value="KAF4616886.1"/>
    <property type="molecule type" value="Genomic_DNA"/>
</dbReference>
<feature type="transmembrane region" description="Helical" evidence="2">
    <location>
        <begin position="429"/>
        <end position="457"/>
    </location>
</feature>
<keyword evidence="2" id="KW-0812">Transmembrane</keyword>
<keyword evidence="4" id="KW-1185">Reference proteome</keyword>
<dbReference type="Proteomes" id="UP000521872">
    <property type="component" value="Unassembled WGS sequence"/>
</dbReference>
<feature type="region of interest" description="Disordered" evidence="1">
    <location>
        <begin position="326"/>
        <end position="352"/>
    </location>
</feature>
<organism evidence="3 4">
    <name type="scientific">Agrocybe pediades</name>
    <dbReference type="NCBI Taxonomy" id="84607"/>
    <lineage>
        <taxon>Eukaryota</taxon>
        <taxon>Fungi</taxon>
        <taxon>Dikarya</taxon>
        <taxon>Basidiomycota</taxon>
        <taxon>Agaricomycotina</taxon>
        <taxon>Agaricomycetes</taxon>
        <taxon>Agaricomycetidae</taxon>
        <taxon>Agaricales</taxon>
        <taxon>Agaricineae</taxon>
        <taxon>Strophariaceae</taxon>
        <taxon>Agrocybe</taxon>
    </lineage>
</organism>
<dbReference type="OrthoDB" id="3256745at2759"/>
<feature type="transmembrane region" description="Helical" evidence="2">
    <location>
        <begin position="469"/>
        <end position="489"/>
    </location>
</feature>
<feature type="compositionally biased region" description="Basic and acidic residues" evidence="1">
    <location>
        <begin position="338"/>
        <end position="347"/>
    </location>
</feature>
<feature type="transmembrane region" description="Helical" evidence="2">
    <location>
        <begin position="36"/>
        <end position="58"/>
    </location>
</feature>
<keyword evidence="2" id="KW-0472">Membrane</keyword>
<keyword evidence="2" id="KW-1133">Transmembrane helix</keyword>
<feature type="transmembrane region" description="Helical" evidence="2">
    <location>
        <begin position="163"/>
        <end position="186"/>
    </location>
</feature>
<comment type="caution">
    <text evidence="3">The sequence shown here is derived from an EMBL/GenBank/DDBJ whole genome shotgun (WGS) entry which is preliminary data.</text>
</comment>
<evidence type="ECO:0000256" key="2">
    <source>
        <dbReference type="SAM" id="Phobius"/>
    </source>
</evidence>
<feature type="region of interest" description="Disordered" evidence="1">
    <location>
        <begin position="367"/>
        <end position="386"/>
    </location>
</feature>
<dbReference type="AlphaFoldDB" id="A0A8H4VN81"/>
<sequence length="500" mass="55562">MLPFGLKIVWFVISLTGMLASLVVSWAFVRVVDAGWIMLYNVGNVMLQGIFCLGMIYRMDPFLMPRAFCIAQSIIISISAFFLAGVAFSFSMATSMTVLKPKTWGDGERAMKWKNAYYAPIVAFPVLGSIVYIVCLFKYDAVQPSDDMHCDTTSPEWVRLLSYAGVALVMSLPSLYLSISSILRVYKTNQHLQRARTDTFNEFTSLPRRSRSTRIAKAVNMSARKPKRQSARISTGTTQQFHLPFRASGGGISVDEKADSFIISTPYRGHEMGGSASQISVAFPTFATPTGVTAAGTIVVEPRLERRDTADTEDLQVEFKSLDVGDSGIFGSGGGGDVQDRKTPKPDDWDDEDPLHVHAVDGRVSDSVDDSDCWNENDDKINRDSPMTDVAKDEFMMTEIEACGYVSRRPSDVQPRRKTKKELPNLSPAIWRIILFQVGFITVQFLTCISTIVDLAIKRSTPTPLGTHHFALLLAAWGPVLVFGHLPSVRRNLIFWRPIL</sequence>
<protein>
    <submittedName>
        <fullName evidence="3">Uncharacterized protein</fullName>
    </submittedName>
</protein>
<reference evidence="3 4" key="1">
    <citation type="submission" date="2019-12" db="EMBL/GenBank/DDBJ databases">
        <authorList>
            <person name="Floudas D."/>
            <person name="Bentzer J."/>
            <person name="Ahren D."/>
            <person name="Johansson T."/>
            <person name="Persson P."/>
            <person name="Tunlid A."/>
        </authorList>
    </citation>
    <scope>NUCLEOTIDE SEQUENCE [LARGE SCALE GENOMIC DNA]</scope>
    <source>
        <strain evidence="3 4">CBS 102.39</strain>
    </source>
</reference>
<gene>
    <name evidence="3" type="ORF">D9613_008580</name>
</gene>
<feature type="transmembrane region" description="Helical" evidence="2">
    <location>
        <begin position="6"/>
        <end position="29"/>
    </location>
</feature>
<evidence type="ECO:0000313" key="4">
    <source>
        <dbReference type="Proteomes" id="UP000521872"/>
    </source>
</evidence>
<evidence type="ECO:0000256" key="1">
    <source>
        <dbReference type="SAM" id="MobiDB-lite"/>
    </source>
</evidence>
<feature type="transmembrane region" description="Helical" evidence="2">
    <location>
        <begin position="70"/>
        <end position="95"/>
    </location>
</feature>
<evidence type="ECO:0000313" key="3">
    <source>
        <dbReference type="EMBL" id="KAF4616886.1"/>
    </source>
</evidence>